<keyword evidence="8" id="KW-1185">Reference proteome</keyword>
<comment type="catalytic activity">
    <reaction evidence="5">
        <text>3'-dephospho-CoA + ATP = ADP + CoA + H(+)</text>
        <dbReference type="Rhea" id="RHEA:18245"/>
        <dbReference type="ChEBI" id="CHEBI:15378"/>
        <dbReference type="ChEBI" id="CHEBI:30616"/>
        <dbReference type="ChEBI" id="CHEBI:57287"/>
        <dbReference type="ChEBI" id="CHEBI:57328"/>
        <dbReference type="ChEBI" id="CHEBI:456216"/>
        <dbReference type="EC" id="2.7.1.24"/>
    </reaction>
</comment>
<evidence type="ECO:0000256" key="3">
    <source>
        <dbReference type="ARBA" id="ARBA00022840"/>
    </source>
</evidence>
<gene>
    <name evidence="5" type="primary">coaE</name>
    <name evidence="7" type="ORF">PEB0149_018270</name>
</gene>
<comment type="caution">
    <text evidence="7">The sequence shown here is derived from an EMBL/GenBank/DDBJ whole genome shotgun (WGS) entry which is preliminary data.</text>
</comment>
<dbReference type="CDD" id="cd02022">
    <property type="entry name" value="DPCK"/>
    <property type="match status" value="1"/>
</dbReference>
<dbReference type="RefSeq" id="WP_075869499.1">
    <property type="nucleotide sequence ID" value="NZ_CALYQA010000002.1"/>
</dbReference>
<evidence type="ECO:0000256" key="5">
    <source>
        <dbReference type="HAMAP-Rule" id="MF_00376"/>
    </source>
</evidence>
<reference evidence="7 8" key="1">
    <citation type="submission" date="2016-12" db="EMBL/GenBank/DDBJ databases">
        <title>Comparative genomics of Bartonella apis.</title>
        <authorList>
            <person name="Engel P."/>
        </authorList>
    </citation>
    <scope>NUCLEOTIDE SEQUENCE [LARGE SCALE GENOMIC DNA]</scope>
    <source>
        <strain evidence="7 8">PEB0149</strain>
    </source>
</reference>
<dbReference type="UniPathway" id="UPA00241">
    <property type="reaction ID" value="UER00356"/>
</dbReference>
<dbReference type="GO" id="GO:0015937">
    <property type="term" value="P:coenzyme A biosynthetic process"/>
    <property type="evidence" value="ECO:0007669"/>
    <property type="project" value="UniProtKB-UniRule"/>
</dbReference>
<comment type="pathway">
    <text evidence="5">Cofactor biosynthesis; coenzyme A biosynthesis; CoA from (R)-pantothenate: step 5/5.</text>
</comment>
<evidence type="ECO:0000256" key="2">
    <source>
        <dbReference type="ARBA" id="ARBA00022741"/>
    </source>
</evidence>
<dbReference type="HAMAP" id="MF_00376">
    <property type="entry name" value="Dephospho_CoA_kinase"/>
    <property type="match status" value="1"/>
</dbReference>
<dbReference type="GO" id="GO:0004140">
    <property type="term" value="F:dephospho-CoA kinase activity"/>
    <property type="evidence" value="ECO:0007669"/>
    <property type="project" value="UniProtKB-UniRule"/>
</dbReference>
<comment type="function">
    <text evidence="5">Catalyzes the phosphorylation of the 3'-hydroxyl group of dephosphocoenzyme A to form coenzyme A.</text>
</comment>
<keyword evidence="5" id="KW-0963">Cytoplasm</keyword>
<keyword evidence="4 5" id="KW-0173">Coenzyme A biosynthesis</keyword>
<dbReference type="PROSITE" id="PS51219">
    <property type="entry name" value="DPCK"/>
    <property type="match status" value="1"/>
</dbReference>
<dbReference type="Proteomes" id="UP000187344">
    <property type="component" value="Unassembled WGS sequence"/>
</dbReference>
<dbReference type="PANTHER" id="PTHR10695:SF46">
    <property type="entry name" value="BIFUNCTIONAL COENZYME A SYNTHASE-RELATED"/>
    <property type="match status" value="1"/>
</dbReference>
<dbReference type="EC" id="2.7.1.24" evidence="5 6"/>
<sequence length="195" mass="22156">MIILGLTGSIGMGKTTTAGFFEEAGIPVYNADRAVHELYENKEVIENLSRIFPDCLTDGRIDRSKLSKTIVRDPAKLVLLEKFIHPLVRKKEKDFVKMHRDRGDLLVVLDIPLLFEKGPEGRVDKIAVVSAPTGIQRQRVLARSGWDDEKLDRILSRQISDEEKRRRADFIIDTGKSLDDARQQVKHLISRLIGK</sequence>
<evidence type="ECO:0000313" key="8">
    <source>
        <dbReference type="Proteomes" id="UP000187344"/>
    </source>
</evidence>
<dbReference type="PANTHER" id="PTHR10695">
    <property type="entry name" value="DEPHOSPHO-COA KINASE-RELATED"/>
    <property type="match status" value="1"/>
</dbReference>
<keyword evidence="5 7" id="KW-0808">Transferase</keyword>
<keyword evidence="3 5" id="KW-0067">ATP-binding</keyword>
<dbReference type="GO" id="GO:0005524">
    <property type="term" value="F:ATP binding"/>
    <property type="evidence" value="ECO:0007669"/>
    <property type="project" value="UniProtKB-UniRule"/>
</dbReference>
<comment type="similarity">
    <text evidence="1 5">Belongs to the CoaE family.</text>
</comment>
<dbReference type="OrthoDB" id="9812943at2"/>
<accession>A0A1R0FBV9</accession>
<organism evidence="7 8">
    <name type="scientific">Bartonella apis</name>
    <dbReference type="NCBI Taxonomy" id="1686310"/>
    <lineage>
        <taxon>Bacteria</taxon>
        <taxon>Pseudomonadati</taxon>
        <taxon>Pseudomonadota</taxon>
        <taxon>Alphaproteobacteria</taxon>
        <taxon>Hyphomicrobiales</taxon>
        <taxon>Bartonellaceae</taxon>
        <taxon>Bartonella</taxon>
    </lineage>
</organism>
<evidence type="ECO:0000256" key="1">
    <source>
        <dbReference type="ARBA" id="ARBA00009018"/>
    </source>
</evidence>
<dbReference type="Gene3D" id="3.40.50.300">
    <property type="entry name" value="P-loop containing nucleotide triphosphate hydrolases"/>
    <property type="match status" value="1"/>
</dbReference>
<keyword evidence="5 7" id="KW-0418">Kinase</keyword>
<evidence type="ECO:0000256" key="4">
    <source>
        <dbReference type="ARBA" id="ARBA00022993"/>
    </source>
</evidence>
<keyword evidence="2 5" id="KW-0547">Nucleotide-binding</keyword>
<dbReference type="InterPro" id="IPR001977">
    <property type="entry name" value="Depp_CoAkinase"/>
</dbReference>
<dbReference type="Pfam" id="PF01121">
    <property type="entry name" value="CoaE"/>
    <property type="match status" value="1"/>
</dbReference>
<dbReference type="AlphaFoldDB" id="A0A1R0FBV9"/>
<comment type="subcellular location">
    <subcellularLocation>
        <location evidence="5">Cytoplasm</location>
    </subcellularLocation>
</comment>
<dbReference type="NCBIfam" id="TIGR00152">
    <property type="entry name" value="dephospho-CoA kinase"/>
    <property type="match status" value="1"/>
</dbReference>
<protein>
    <recommendedName>
        <fullName evidence="5 6">Dephospho-CoA kinase</fullName>
        <ecNumber evidence="5 6">2.7.1.24</ecNumber>
    </recommendedName>
    <alternativeName>
        <fullName evidence="5">Dephosphocoenzyme A kinase</fullName>
    </alternativeName>
</protein>
<dbReference type="InterPro" id="IPR027417">
    <property type="entry name" value="P-loop_NTPase"/>
</dbReference>
<evidence type="ECO:0000256" key="6">
    <source>
        <dbReference type="NCBIfam" id="TIGR00152"/>
    </source>
</evidence>
<dbReference type="SUPFAM" id="SSF52540">
    <property type="entry name" value="P-loop containing nucleoside triphosphate hydrolases"/>
    <property type="match status" value="1"/>
</dbReference>
<dbReference type="EMBL" id="LXYT01000001">
    <property type="protein sequence ID" value="OLY44358.1"/>
    <property type="molecule type" value="Genomic_DNA"/>
</dbReference>
<name>A0A1R0FBV9_9HYPH</name>
<feature type="binding site" evidence="5">
    <location>
        <begin position="11"/>
        <end position="16"/>
    </location>
    <ligand>
        <name>ATP</name>
        <dbReference type="ChEBI" id="CHEBI:30616"/>
    </ligand>
</feature>
<dbReference type="GO" id="GO:0005737">
    <property type="term" value="C:cytoplasm"/>
    <property type="evidence" value="ECO:0007669"/>
    <property type="project" value="UniProtKB-SubCell"/>
</dbReference>
<evidence type="ECO:0000313" key="7">
    <source>
        <dbReference type="EMBL" id="OLY44358.1"/>
    </source>
</evidence>
<proteinExistence type="inferred from homology"/>